<reference evidence="1 2" key="1">
    <citation type="submission" date="2018-06" db="EMBL/GenBank/DDBJ databases">
        <title>Genomic Encyclopedia of Type Strains, Phase III (KMG-III): the genomes of soil and plant-associated and newly described type strains.</title>
        <authorList>
            <person name="Whitman W."/>
        </authorList>
    </citation>
    <scope>NUCLEOTIDE SEQUENCE [LARGE SCALE GENOMIC DNA]</scope>
    <source>
        <strain evidence="1 2">CECT 7022</strain>
    </source>
</reference>
<accession>A0A2V4W512</accession>
<dbReference type="AlphaFoldDB" id="A0A2V4W512"/>
<protein>
    <submittedName>
        <fullName evidence="1">Uncharacterized protein</fullName>
    </submittedName>
</protein>
<gene>
    <name evidence="1" type="ORF">DFQ00_105260</name>
</gene>
<proteinExistence type="predicted"/>
<name>A0A2V4W512_PAEBA</name>
<evidence type="ECO:0000313" key="1">
    <source>
        <dbReference type="EMBL" id="PYE49756.1"/>
    </source>
</evidence>
<sequence>MKRTMKKRSVFSNILRMPDLHKNIMEQKPVQLAEKSLVLDARLLSVL</sequence>
<comment type="caution">
    <text evidence="1">The sequence shown here is derived from an EMBL/GenBank/DDBJ whole genome shotgun (WGS) entry which is preliminary data.</text>
</comment>
<evidence type="ECO:0000313" key="2">
    <source>
        <dbReference type="Proteomes" id="UP000247790"/>
    </source>
</evidence>
<dbReference type="Proteomes" id="UP000247790">
    <property type="component" value="Unassembled WGS sequence"/>
</dbReference>
<dbReference type="EMBL" id="QJSW01000005">
    <property type="protein sequence ID" value="PYE49756.1"/>
    <property type="molecule type" value="Genomic_DNA"/>
</dbReference>
<organism evidence="1 2">
    <name type="scientific">Paenibacillus barcinonensis</name>
    <dbReference type="NCBI Taxonomy" id="198119"/>
    <lineage>
        <taxon>Bacteria</taxon>
        <taxon>Bacillati</taxon>
        <taxon>Bacillota</taxon>
        <taxon>Bacilli</taxon>
        <taxon>Bacillales</taxon>
        <taxon>Paenibacillaceae</taxon>
        <taxon>Paenibacillus</taxon>
    </lineage>
</organism>